<dbReference type="Proteomes" id="UP000192050">
    <property type="component" value="Chromosome"/>
</dbReference>
<keyword evidence="11" id="KW-0131">Cell cycle</keyword>
<dbReference type="InterPro" id="IPR001208">
    <property type="entry name" value="MCM_dom"/>
</dbReference>
<dbReference type="Pfam" id="PF14551">
    <property type="entry name" value="MCM_N"/>
    <property type="match status" value="1"/>
</dbReference>
<evidence type="ECO:0000313" key="12">
    <source>
        <dbReference type="Proteomes" id="UP000192050"/>
    </source>
</evidence>
<proteinExistence type="inferred from homology"/>
<accession>A0A1V0N200</accession>
<keyword evidence="8 9" id="KW-0238">DNA-binding</keyword>
<dbReference type="AlphaFoldDB" id="A0A1V0N200"/>
<comment type="similarity">
    <text evidence="1 9">Belongs to the MCM family.</text>
</comment>
<sequence>MISQDIEADNIKRQWIDFFDRYDYNDQINKLRSDYPDIKSLYISYNDLSGYSTDFIEGLMKDPYYYLTIGEFYIKETLGITYNKVRRINIRLVNVPEIIGIKYDIRNVRSSNVNSYISINGIIRKNTEVLPRLQNAAFKCPACGELTIVPEDIQKLFEPTACQACGWNKGKLKLIPEESEFVDTQKLEIQENPDTIDSTSQPQRITLIIEDDITGKIYPGDRVTVYGILKADEKHIGNTMLTEYNIYLNVNNFKKETRDFEEIKINDEDEKKIKELAREPNIIDRLAKSIAPSIYGLDVIKKSLVLQLFGGVRKVMKDGTHIRGDIHILMIGDPGTAKSQLLRYMTFISPRSVFAFGKGSSAAGLTAAAVRDDFGEGRWTLEAGALVLADNGFAAIDELDKMDKNDTASMHEAMEQQSVTISKAGIMATLKSRCSILAAANPRFGRYDPMKTIAEQTEFPPPLLSRFDIIFKLIDTPNREIDDKLAEHVLKTNRLGEIYRSLENNNLEIDIPDEENFIAELDKDLIRKYVSYAKNRVFPRLSDEAISILKEEYVKTRASGIDSVPITARQLESTIRLAEAAAKARLSPIITVEDALLAKGVVDYYLKEVSAMNGQVDIDILNTGISTKQRTELEVILSVIKEAKENSGDQKKAPEIETVIEMLKQKGISRERAETDLARLKSDGFIYEPSNKRVDVI</sequence>
<dbReference type="KEGG" id="fai:FAD_0258"/>
<dbReference type="InterPro" id="IPR033762">
    <property type="entry name" value="MCM_OB"/>
</dbReference>
<evidence type="ECO:0000259" key="10">
    <source>
        <dbReference type="PROSITE" id="PS50051"/>
    </source>
</evidence>
<dbReference type="SUPFAM" id="SSF52540">
    <property type="entry name" value="P-loop containing nucleoside triphosphate hydrolases"/>
    <property type="match status" value="1"/>
</dbReference>
<evidence type="ECO:0000256" key="1">
    <source>
        <dbReference type="ARBA" id="ARBA00008010"/>
    </source>
</evidence>
<dbReference type="GeneID" id="16025425"/>
<dbReference type="PRINTS" id="PR01657">
    <property type="entry name" value="MCMFAMILY"/>
</dbReference>
<dbReference type="EMBL" id="CP015363">
    <property type="protein sequence ID" value="ARD84180.1"/>
    <property type="molecule type" value="Genomic_DNA"/>
</dbReference>
<dbReference type="PRINTS" id="PR01660">
    <property type="entry name" value="MCMPROTEIN4"/>
</dbReference>
<evidence type="ECO:0000256" key="2">
    <source>
        <dbReference type="ARBA" id="ARBA00012551"/>
    </source>
</evidence>
<dbReference type="Pfam" id="PF17207">
    <property type="entry name" value="MCM_OB"/>
    <property type="match status" value="1"/>
</dbReference>
<dbReference type="RefSeq" id="WP_009887279.1">
    <property type="nucleotide sequence ID" value="NZ_CP015363.1"/>
</dbReference>
<evidence type="ECO:0000256" key="6">
    <source>
        <dbReference type="ARBA" id="ARBA00022806"/>
    </source>
</evidence>
<keyword evidence="6" id="KW-0347">Helicase</keyword>
<dbReference type="PANTHER" id="PTHR11630:SF66">
    <property type="entry name" value="DNA REPLICATION LICENSING FACTOR MCM4"/>
    <property type="match status" value="1"/>
</dbReference>
<evidence type="ECO:0000256" key="4">
    <source>
        <dbReference type="ARBA" id="ARBA00022741"/>
    </source>
</evidence>
<dbReference type="GO" id="GO:0005524">
    <property type="term" value="F:ATP binding"/>
    <property type="evidence" value="ECO:0007669"/>
    <property type="project" value="UniProtKB-KW"/>
</dbReference>
<keyword evidence="12" id="KW-1185">Reference proteome</keyword>
<evidence type="ECO:0000256" key="9">
    <source>
        <dbReference type="RuleBase" id="RU004070"/>
    </source>
</evidence>
<dbReference type="GO" id="GO:0006270">
    <property type="term" value="P:DNA replication initiation"/>
    <property type="evidence" value="ECO:0007669"/>
    <property type="project" value="InterPro"/>
</dbReference>
<dbReference type="InterPro" id="IPR031327">
    <property type="entry name" value="MCM"/>
</dbReference>
<dbReference type="PROSITE" id="PS50051">
    <property type="entry name" value="MCM_2"/>
    <property type="match status" value="1"/>
</dbReference>
<feature type="domain" description="MCM C-terminal AAA(+) ATPase" evidence="10">
    <location>
        <begin position="282"/>
        <end position="489"/>
    </location>
</feature>
<keyword evidence="11" id="KW-0132">Cell division</keyword>
<name>A0A1V0N200_9ARCH</name>
<dbReference type="InterPro" id="IPR036388">
    <property type="entry name" value="WH-like_DNA-bd_sf"/>
</dbReference>
<keyword evidence="7 9" id="KW-0067">ATP-binding</keyword>
<protein>
    <recommendedName>
        <fullName evidence="2">DNA helicase</fullName>
        <ecNumber evidence="2">3.6.4.12</ecNumber>
    </recommendedName>
</protein>
<dbReference type="EC" id="3.6.4.12" evidence="2"/>
<evidence type="ECO:0000256" key="5">
    <source>
        <dbReference type="ARBA" id="ARBA00022801"/>
    </source>
</evidence>
<dbReference type="SUPFAM" id="SSF50249">
    <property type="entry name" value="Nucleic acid-binding proteins"/>
    <property type="match status" value="1"/>
</dbReference>
<keyword evidence="3" id="KW-0235">DNA replication</keyword>
<keyword evidence="4 9" id="KW-0547">Nucleotide-binding</keyword>
<reference evidence="11 12" key="1">
    <citation type="submission" date="2011-10" db="EMBL/GenBank/DDBJ databases">
        <title>Metabolic and evolutionary patterns in the extreme acidophile Ferroplasma acidiphilum.</title>
        <authorList>
            <person name="Golyshina O.V."/>
            <person name="Kozyavkin S.A."/>
            <person name="Tatusov R.L."/>
            <person name="Slesarev A.I."/>
            <person name="Golyshin P.N."/>
        </authorList>
    </citation>
    <scope>NUCLEOTIDE SEQUENCE [LARGE SCALE GENOMIC DNA]</scope>
    <source>
        <strain evidence="12">Y</strain>
    </source>
</reference>
<evidence type="ECO:0000256" key="7">
    <source>
        <dbReference type="ARBA" id="ARBA00022840"/>
    </source>
</evidence>
<dbReference type="Pfam" id="PF17855">
    <property type="entry name" value="MCM_lid"/>
    <property type="match status" value="1"/>
</dbReference>
<dbReference type="Gene3D" id="2.40.50.140">
    <property type="entry name" value="Nucleic acid-binding proteins"/>
    <property type="match status" value="1"/>
</dbReference>
<dbReference type="Pfam" id="PF00493">
    <property type="entry name" value="MCM"/>
    <property type="match status" value="1"/>
</dbReference>
<dbReference type="Gene3D" id="1.10.10.10">
    <property type="entry name" value="Winged helix-like DNA-binding domain superfamily/Winged helix DNA-binding domain"/>
    <property type="match status" value="1"/>
</dbReference>
<dbReference type="FunFam" id="3.40.50.300:FF:002469">
    <property type="entry name" value="Cell division control protein 21"/>
    <property type="match status" value="1"/>
</dbReference>
<dbReference type="Gene3D" id="3.40.50.300">
    <property type="entry name" value="P-loop containing nucleotide triphosphate hydrolases"/>
    <property type="match status" value="1"/>
</dbReference>
<dbReference type="GO" id="GO:0017116">
    <property type="term" value="F:single-stranded DNA helicase activity"/>
    <property type="evidence" value="ECO:0007669"/>
    <property type="project" value="TreeGrafter"/>
</dbReference>
<dbReference type="InterPro" id="IPR012340">
    <property type="entry name" value="NA-bd_OB-fold"/>
</dbReference>
<dbReference type="SMART" id="SM00350">
    <property type="entry name" value="MCM"/>
    <property type="match status" value="1"/>
</dbReference>
<dbReference type="Pfam" id="PF21120">
    <property type="entry name" value="WHD_MCM_arc"/>
    <property type="match status" value="1"/>
</dbReference>
<dbReference type="OrthoDB" id="6747at2157"/>
<dbReference type="InterPro" id="IPR027417">
    <property type="entry name" value="P-loop_NTPase"/>
</dbReference>
<dbReference type="InterPro" id="IPR008047">
    <property type="entry name" value="MCM_4"/>
</dbReference>
<dbReference type="GO" id="GO:0016787">
    <property type="term" value="F:hydrolase activity"/>
    <property type="evidence" value="ECO:0007669"/>
    <property type="project" value="UniProtKB-KW"/>
</dbReference>
<evidence type="ECO:0000256" key="8">
    <source>
        <dbReference type="ARBA" id="ARBA00023125"/>
    </source>
</evidence>
<dbReference type="FunFam" id="2.20.28.10:FF:000003">
    <property type="entry name" value="DNA helicase"/>
    <property type="match status" value="1"/>
</dbReference>
<evidence type="ECO:0000256" key="3">
    <source>
        <dbReference type="ARBA" id="ARBA00022705"/>
    </source>
</evidence>
<keyword evidence="5" id="KW-0378">Hydrolase</keyword>
<evidence type="ECO:0000313" key="11">
    <source>
        <dbReference type="EMBL" id="ARD84180.1"/>
    </source>
</evidence>
<dbReference type="InterPro" id="IPR041562">
    <property type="entry name" value="MCM_lid"/>
</dbReference>
<dbReference type="Gene3D" id="2.20.28.10">
    <property type="match status" value="1"/>
</dbReference>
<dbReference type="GO" id="GO:0003697">
    <property type="term" value="F:single-stranded DNA binding"/>
    <property type="evidence" value="ECO:0007669"/>
    <property type="project" value="TreeGrafter"/>
</dbReference>
<dbReference type="STRING" id="74969.FAD_0258"/>
<dbReference type="GO" id="GO:0042555">
    <property type="term" value="C:MCM complex"/>
    <property type="evidence" value="ECO:0007669"/>
    <property type="project" value="InterPro"/>
</dbReference>
<dbReference type="GO" id="GO:0051301">
    <property type="term" value="P:cell division"/>
    <property type="evidence" value="ECO:0007669"/>
    <property type="project" value="UniProtKB-KW"/>
</dbReference>
<dbReference type="Gene3D" id="3.30.1640.10">
    <property type="entry name" value="mini-chromosome maintenance (MCM) complex, chain A, domain 1"/>
    <property type="match status" value="1"/>
</dbReference>
<organism evidence="11 12">
    <name type="scientific">Ferroplasma acidiphilum</name>
    <dbReference type="NCBI Taxonomy" id="74969"/>
    <lineage>
        <taxon>Archaea</taxon>
        <taxon>Methanobacteriati</taxon>
        <taxon>Thermoplasmatota</taxon>
        <taxon>Thermoplasmata</taxon>
        <taxon>Thermoplasmatales</taxon>
        <taxon>Ferroplasmaceae</taxon>
        <taxon>Ferroplasma</taxon>
    </lineage>
</organism>
<dbReference type="InterPro" id="IPR048907">
    <property type="entry name" value="WHD_MCM_arc"/>
</dbReference>
<dbReference type="InterPro" id="IPR027925">
    <property type="entry name" value="MCM_N"/>
</dbReference>
<dbReference type="PANTHER" id="PTHR11630">
    <property type="entry name" value="DNA REPLICATION LICENSING FACTOR MCM FAMILY MEMBER"/>
    <property type="match status" value="1"/>
</dbReference>
<gene>
    <name evidence="11" type="ORF">FAD_0258</name>
</gene>